<sequence>MLRANHKVIHLSFLLPGSICTANRPAARLPCPVRRVLSVAAIKSSPPAPRFPSPGPPAPTASSTSHPIPDSATPAPAPAPAPAQPSFSPAPPQAKKIPIIVDELDIEEAFVKGSGPGGQKINKCRHRVQLRHIPTNIRVESQRFRDLASNRKEARKLLTLKLDELHNGDLSKRAVRIALEQKRKKRAAQKSRKKLSKSADEADEADKADGDDHLPPAATSGLAAVVGGDIANDGETPR</sequence>
<evidence type="ECO:0000256" key="1">
    <source>
        <dbReference type="ARBA" id="ARBA00004173"/>
    </source>
</evidence>
<dbReference type="GO" id="GO:0003747">
    <property type="term" value="F:translation release factor activity"/>
    <property type="evidence" value="ECO:0007669"/>
    <property type="project" value="InterPro"/>
</dbReference>
<comment type="caution">
    <text evidence="7">The sequence shown here is derived from an EMBL/GenBank/DDBJ whole genome shotgun (WGS) entry which is preliminary data.</text>
</comment>
<dbReference type="EMBL" id="JADGJQ010000041">
    <property type="protein sequence ID" value="KAJ3176448.1"/>
    <property type="molecule type" value="Genomic_DNA"/>
</dbReference>
<name>A0AAD5TIW4_9FUNG</name>
<feature type="compositionally biased region" description="Pro residues" evidence="5">
    <location>
        <begin position="75"/>
        <end position="92"/>
    </location>
</feature>
<evidence type="ECO:0000256" key="2">
    <source>
        <dbReference type="ARBA" id="ARBA00010835"/>
    </source>
</evidence>
<comment type="similarity">
    <text evidence="2">Belongs to the prokaryotic/mitochondrial release factor family.</text>
</comment>
<evidence type="ECO:0000256" key="4">
    <source>
        <dbReference type="ARBA" id="ARBA00023128"/>
    </source>
</evidence>
<comment type="subcellular location">
    <subcellularLocation>
        <location evidence="1">Mitochondrion</location>
    </subcellularLocation>
</comment>
<feature type="region of interest" description="Disordered" evidence="5">
    <location>
        <begin position="181"/>
        <end position="238"/>
    </location>
</feature>
<dbReference type="GO" id="GO:0032543">
    <property type="term" value="P:mitochondrial translation"/>
    <property type="evidence" value="ECO:0007669"/>
    <property type="project" value="UniProtKB-ARBA"/>
</dbReference>
<gene>
    <name evidence="7" type="ORF">HDU87_005317</name>
</gene>
<dbReference type="PANTHER" id="PTHR46203">
    <property type="entry name" value="PROBABLE PEPTIDE CHAIN RELEASE FACTOR C12ORF65"/>
    <property type="match status" value="1"/>
</dbReference>
<dbReference type="Proteomes" id="UP001212152">
    <property type="component" value="Unassembled WGS sequence"/>
</dbReference>
<proteinExistence type="inferred from homology"/>
<evidence type="ECO:0000313" key="8">
    <source>
        <dbReference type="Proteomes" id="UP001212152"/>
    </source>
</evidence>
<feature type="compositionally biased region" description="Basic and acidic residues" evidence="5">
    <location>
        <begin position="197"/>
        <end position="214"/>
    </location>
</feature>
<dbReference type="InterPro" id="IPR045853">
    <property type="entry name" value="Pep_chain_release_fac_I_sf"/>
</dbReference>
<feature type="compositionally biased region" description="Pro residues" evidence="5">
    <location>
        <begin position="46"/>
        <end position="59"/>
    </location>
</feature>
<evidence type="ECO:0000313" key="7">
    <source>
        <dbReference type="EMBL" id="KAJ3176448.1"/>
    </source>
</evidence>
<keyword evidence="8" id="KW-1185">Reference proteome</keyword>
<evidence type="ECO:0000256" key="3">
    <source>
        <dbReference type="ARBA" id="ARBA00022946"/>
    </source>
</evidence>
<feature type="compositionally biased region" description="Low complexity" evidence="5">
    <location>
        <begin position="60"/>
        <end position="74"/>
    </location>
</feature>
<feature type="domain" description="Prokaryotic-type class I peptide chain release factors" evidence="6">
    <location>
        <begin position="97"/>
        <end position="194"/>
    </location>
</feature>
<feature type="region of interest" description="Disordered" evidence="5">
    <location>
        <begin position="44"/>
        <end position="93"/>
    </location>
</feature>
<organism evidence="7 8">
    <name type="scientific">Geranomyces variabilis</name>
    <dbReference type="NCBI Taxonomy" id="109894"/>
    <lineage>
        <taxon>Eukaryota</taxon>
        <taxon>Fungi</taxon>
        <taxon>Fungi incertae sedis</taxon>
        <taxon>Chytridiomycota</taxon>
        <taxon>Chytridiomycota incertae sedis</taxon>
        <taxon>Chytridiomycetes</taxon>
        <taxon>Spizellomycetales</taxon>
        <taxon>Powellomycetaceae</taxon>
        <taxon>Geranomyces</taxon>
    </lineage>
</organism>
<protein>
    <recommendedName>
        <fullName evidence="6">Prokaryotic-type class I peptide chain release factors domain-containing protein</fullName>
    </recommendedName>
</protein>
<dbReference type="PANTHER" id="PTHR46203:SF1">
    <property type="entry name" value="MITOCHONDRIAL TRANSLATION RELEASE FACTOR IN RESCUE"/>
    <property type="match status" value="1"/>
</dbReference>
<dbReference type="SUPFAM" id="SSF75620">
    <property type="entry name" value="Release factor"/>
    <property type="match status" value="1"/>
</dbReference>
<keyword evidence="3" id="KW-0809">Transit peptide</keyword>
<keyword evidence="4" id="KW-0496">Mitochondrion</keyword>
<accession>A0AAD5TIW4</accession>
<dbReference type="AlphaFoldDB" id="A0AAD5TIW4"/>
<evidence type="ECO:0000256" key="5">
    <source>
        <dbReference type="SAM" id="MobiDB-lite"/>
    </source>
</evidence>
<dbReference type="Pfam" id="PF00472">
    <property type="entry name" value="RF-1"/>
    <property type="match status" value="1"/>
</dbReference>
<reference evidence="7" key="1">
    <citation type="submission" date="2020-05" db="EMBL/GenBank/DDBJ databases">
        <title>Phylogenomic resolution of chytrid fungi.</title>
        <authorList>
            <person name="Stajich J.E."/>
            <person name="Amses K."/>
            <person name="Simmons R."/>
            <person name="Seto K."/>
            <person name="Myers J."/>
            <person name="Bonds A."/>
            <person name="Quandt C.A."/>
            <person name="Barry K."/>
            <person name="Liu P."/>
            <person name="Grigoriev I."/>
            <person name="Longcore J.E."/>
            <person name="James T.Y."/>
        </authorList>
    </citation>
    <scope>NUCLEOTIDE SEQUENCE</scope>
    <source>
        <strain evidence="7">JEL0379</strain>
    </source>
</reference>
<dbReference type="GO" id="GO:0005739">
    <property type="term" value="C:mitochondrion"/>
    <property type="evidence" value="ECO:0007669"/>
    <property type="project" value="UniProtKB-SubCell"/>
</dbReference>
<feature type="compositionally biased region" description="Basic residues" evidence="5">
    <location>
        <begin position="182"/>
        <end position="196"/>
    </location>
</feature>
<evidence type="ECO:0000259" key="6">
    <source>
        <dbReference type="Pfam" id="PF00472"/>
    </source>
</evidence>
<dbReference type="InterPro" id="IPR052405">
    <property type="entry name" value="Mito_Transl_Release_Factor"/>
</dbReference>
<dbReference type="InterPro" id="IPR000352">
    <property type="entry name" value="Pep_chain_release_fac_I"/>
</dbReference>
<dbReference type="Gene3D" id="3.30.160.20">
    <property type="match status" value="1"/>
</dbReference>